<proteinExistence type="inferred from homology"/>
<dbReference type="AlphaFoldDB" id="A0A835XTH3"/>
<evidence type="ECO:0000256" key="1">
    <source>
        <dbReference type="ARBA" id="ARBA00005254"/>
    </source>
</evidence>
<evidence type="ECO:0000313" key="3">
    <source>
        <dbReference type="EMBL" id="KAG2487941.1"/>
    </source>
</evidence>
<protein>
    <submittedName>
        <fullName evidence="3">Uncharacterized protein</fullName>
    </submittedName>
</protein>
<dbReference type="GO" id="GO:0006635">
    <property type="term" value="P:fatty acid beta-oxidation"/>
    <property type="evidence" value="ECO:0007669"/>
    <property type="project" value="TreeGrafter"/>
</dbReference>
<dbReference type="PROSITE" id="PS00166">
    <property type="entry name" value="ENOYL_COA_HYDRATASE"/>
    <property type="match status" value="1"/>
</dbReference>
<accession>A0A835XTH3</accession>
<comment type="caution">
    <text evidence="3">The sequence shown here is derived from an EMBL/GenBank/DDBJ whole genome shotgun (WGS) entry which is preliminary data.</text>
</comment>
<name>A0A835XTH3_9CHLO</name>
<dbReference type="InterPro" id="IPR029045">
    <property type="entry name" value="ClpP/crotonase-like_dom_sf"/>
</dbReference>
<dbReference type="OrthoDB" id="410701at2759"/>
<dbReference type="Proteomes" id="UP000612055">
    <property type="component" value="Unassembled WGS sequence"/>
</dbReference>
<comment type="similarity">
    <text evidence="1 2">Belongs to the enoyl-CoA hydratase/isomerase family.</text>
</comment>
<dbReference type="GO" id="GO:0003824">
    <property type="term" value="F:catalytic activity"/>
    <property type="evidence" value="ECO:0007669"/>
    <property type="project" value="InterPro"/>
</dbReference>
<dbReference type="PANTHER" id="PTHR11941:SF45">
    <property type="entry name" value="ENOYL-COA DELTA ISOMERASE 1, MITOCHONDRIAL"/>
    <property type="match status" value="1"/>
</dbReference>
<organism evidence="3 4">
    <name type="scientific">Edaphochlamys debaryana</name>
    <dbReference type="NCBI Taxonomy" id="47281"/>
    <lineage>
        <taxon>Eukaryota</taxon>
        <taxon>Viridiplantae</taxon>
        <taxon>Chlorophyta</taxon>
        <taxon>core chlorophytes</taxon>
        <taxon>Chlorophyceae</taxon>
        <taxon>CS clade</taxon>
        <taxon>Chlamydomonadales</taxon>
        <taxon>Chlamydomonadales incertae sedis</taxon>
        <taxon>Edaphochlamys</taxon>
    </lineage>
</organism>
<gene>
    <name evidence="3" type="ORF">HYH03_013520</name>
</gene>
<dbReference type="Gene3D" id="3.90.226.10">
    <property type="entry name" value="2-enoyl-CoA Hydratase, Chain A, domain 1"/>
    <property type="match status" value="1"/>
</dbReference>
<keyword evidence="4" id="KW-1185">Reference proteome</keyword>
<sequence>MAAPAGGAPAAAASPFVTVRTDPASGIAVLTMAKEPVNSMDYAMWAGLDSALSSLEADPSVKAVVFSSGLKRDVFSAGNDLLELYAPKTSEERYAKFWIAQNAFLVRLHRSRLVTVAAIRGACPAGGCAISLCSDFRIITPDGTMGLNEVQLGIPVPKFWGLLMGRVLGSGRLAESILLTGRMVKADEAKQLGLVDEIVDRAALVDRAVAVAAEALKQPAEARASTKGLLREDFCRAWEQYYPNEPEWAWQMLTSPITMKVLEGAMARLSSKGPGAGAKPTQPQSKL</sequence>
<dbReference type="SUPFAM" id="SSF52096">
    <property type="entry name" value="ClpP/crotonase"/>
    <property type="match status" value="1"/>
</dbReference>
<dbReference type="InterPro" id="IPR001753">
    <property type="entry name" value="Enoyl-CoA_hydra/iso"/>
</dbReference>
<dbReference type="PANTHER" id="PTHR11941">
    <property type="entry name" value="ENOYL-COA HYDRATASE-RELATED"/>
    <property type="match status" value="1"/>
</dbReference>
<dbReference type="InterPro" id="IPR018376">
    <property type="entry name" value="Enoyl-CoA_hyd/isom_CS"/>
</dbReference>
<evidence type="ECO:0000256" key="2">
    <source>
        <dbReference type="RuleBase" id="RU003707"/>
    </source>
</evidence>
<dbReference type="EMBL" id="JAEHOE010000090">
    <property type="protein sequence ID" value="KAG2487941.1"/>
    <property type="molecule type" value="Genomic_DNA"/>
</dbReference>
<reference evidence="3" key="1">
    <citation type="journal article" date="2020" name="bioRxiv">
        <title>Comparative genomics of Chlamydomonas.</title>
        <authorList>
            <person name="Craig R.J."/>
            <person name="Hasan A.R."/>
            <person name="Ness R.W."/>
            <person name="Keightley P.D."/>
        </authorList>
    </citation>
    <scope>NUCLEOTIDE SEQUENCE</scope>
    <source>
        <strain evidence="3">CCAP 11/70</strain>
    </source>
</reference>
<evidence type="ECO:0000313" key="4">
    <source>
        <dbReference type="Proteomes" id="UP000612055"/>
    </source>
</evidence>
<dbReference type="CDD" id="cd06558">
    <property type="entry name" value="crotonase-like"/>
    <property type="match status" value="1"/>
</dbReference>
<dbReference type="Pfam" id="PF00378">
    <property type="entry name" value="ECH_1"/>
    <property type="match status" value="1"/>
</dbReference>
<dbReference type="GO" id="GO:0005739">
    <property type="term" value="C:mitochondrion"/>
    <property type="evidence" value="ECO:0007669"/>
    <property type="project" value="TreeGrafter"/>
</dbReference>